<dbReference type="EMBL" id="AP019533">
    <property type="protein sequence ID" value="BBI93547.1"/>
    <property type="molecule type" value="Genomic_DNA"/>
</dbReference>
<reference evidence="1" key="1">
    <citation type="submission" date="2019-03" db="EMBL/GenBank/DDBJ databases">
        <title>Complete genome sequences of Enterobacter asburiae str. MRY18-106 isolated from a patient in Japan.</title>
        <authorList>
            <person name="Sekizuka T."/>
            <person name="Matsui M."/>
            <person name="Takara T."/>
            <person name="Uechi A."/>
            <person name="Harakuni M."/>
            <person name="Kimura T."/>
            <person name="Suzuki S."/>
            <person name="Kuroda M."/>
        </authorList>
    </citation>
    <scope>NUCLEOTIDE SEQUENCE</scope>
    <source>
        <strain evidence="1">MRY18-106</strain>
    </source>
</reference>
<gene>
    <name evidence="1" type="ORF">MRY18106EAS_00790</name>
</gene>
<evidence type="ECO:0000313" key="1">
    <source>
        <dbReference type="EMBL" id="BBI93547.1"/>
    </source>
</evidence>
<sequence>MMKIKLLDLSRAEMLDSQYDLAFLGLGYEPRCTYISKLLDVKKIADVVILSFNESSQNKSRIQSYENLQKKWGSKISIVNLEHSHTQQVYEILNDKISEITKSEITIIIDYSSMSRNWYAAILNYCLKVCSKKLIIDLVYATAEYPKNDDFLNFELGDVKILPGCEGSSITKKKKCAIFMLGFDKIGPQSFFNLLEPDLTFGVIASPGSLPDYETQAMLINKEFIEHQLSGGHNLLKLPIASLSITFEHLCQIIQPLKNEYNITIIQFGPKPHIISSTLAGLFFDNVTCIYSEYSRSKPFDIQPSGELVISRIMMK</sequence>
<accession>A0A455VJR5</accession>
<dbReference type="AlphaFoldDB" id="A0A455VJR5"/>
<protein>
    <recommendedName>
        <fullName evidence="2">SMODS-associated and fused to various effectors domain-containing protein</fullName>
    </recommendedName>
</protein>
<evidence type="ECO:0008006" key="2">
    <source>
        <dbReference type="Google" id="ProtNLM"/>
    </source>
</evidence>
<name>A0A455VJR5_ENTAS</name>
<organism evidence="1">
    <name type="scientific">Enterobacter asburiae</name>
    <dbReference type="NCBI Taxonomy" id="61645"/>
    <lineage>
        <taxon>Bacteria</taxon>
        <taxon>Pseudomonadati</taxon>
        <taxon>Pseudomonadota</taxon>
        <taxon>Gammaproteobacteria</taxon>
        <taxon>Enterobacterales</taxon>
        <taxon>Enterobacteriaceae</taxon>
        <taxon>Enterobacter</taxon>
        <taxon>Enterobacter cloacae complex</taxon>
    </lineage>
</organism>
<proteinExistence type="predicted"/>